<dbReference type="RefSeq" id="WP_313719651.1">
    <property type="nucleotide sequence ID" value="NZ_CP134876.1"/>
</dbReference>
<sequence>MTTSPDWERRSAELWASIDDHEPAEFRKRVDALAAELPDGDPVAAFERACAFDSTGHSDRAVPLYRAALAGGISGIRRRRSVIQLASSLRNVGRAEEAVDLLTAERQQPADELDDAVSATLALALTSVGREREAVAVAVAALAPHLPRYQRSMANYARLLVEPEEAES</sequence>
<dbReference type="EMBL" id="CP134876">
    <property type="protein sequence ID" value="WNM38037.1"/>
    <property type="molecule type" value="Genomic_DNA"/>
</dbReference>
<evidence type="ECO:0000313" key="2">
    <source>
        <dbReference type="EMBL" id="WNM38037.1"/>
    </source>
</evidence>
<proteinExistence type="predicted"/>
<dbReference type="InterPro" id="IPR011990">
    <property type="entry name" value="TPR-like_helical_dom_sf"/>
</dbReference>
<dbReference type="Pfam" id="PF12688">
    <property type="entry name" value="TPR_5"/>
    <property type="match status" value="1"/>
</dbReference>
<protein>
    <submittedName>
        <fullName evidence="2">Tetratricopeptide repeat protein</fullName>
    </submittedName>
</protein>
<gene>
    <name evidence="2" type="ORF">RMN56_23255</name>
</gene>
<feature type="domain" description="Tetratrico peptide repeat group 5" evidence="1">
    <location>
        <begin position="42"/>
        <end position="160"/>
    </location>
</feature>
<evidence type="ECO:0000259" key="1">
    <source>
        <dbReference type="Pfam" id="PF12688"/>
    </source>
</evidence>
<dbReference type="SUPFAM" id="SSF48452">
    <property type="entry name" value="TPR-like"/>
    <property type="match status" value="1"/>
</dbReference>
<keyword evidence="3" id="KW-1185">Reference proteome</keyword>
<dbReference type="InterPro" id="IPR041656">
    <property type="entry name" value="TPR_5"/>
</dbReference>
<organism evidence="2 3">
    <name type="scientific">Micromonospora halotolerans</name>
    <dbReference type="NCBI Taxonomy" id="709879"/>
    <lineage>
        <taxon>Bacteria</taxon>
        <taxon>Bacillati</taxon>
        <taxon>Actinomycetota</taxon>
        <taxon>Actinomycetes</taxon>
        <taxon>Micromonosporales</taxon>
        <taxon>Micromonosporaceae</taxon>
        <taxon>Micromonospora</taxon>
    </lineage>
</organism>
<accession>A0ABY9ZT04</accession>
<dbReference type="Proteomes" id="UP001303001">
    <property type="component" value="Chromosome"/>
</dbReference>
<reference evidence="2 3" key="1">
    <citation type="submission" date="2023-09" db="EMBL/GenBank/DDBJ databases">
        <title>Micromonospora halotolerans DSM 45598 genome sequence.</title>
        <authorList>
            <person name="Mo P."/>
        </authorList>
    </citation>
    <scope>NUCLEOTIDE SEQUENCE [LARGE SCALE GENOMIC DNA]</scope>
    <source>
        <strain evidence="2 3">DSM 45598</strain>
    </source>
</reference>
<dbReference type="Gene3D" id="1.25.40.10">
    <property type="entry name" value="Tetratricopeptide repeat domain"/>
    <property type="match status" value="1"/>
</dbReference>
<name>A0ABY9ZT04_9ACTN</name>
<evidence type="ECO:0000313" key="3">
    <source>
        <dbReference type="Proteomes" id="UP001303001"/>
    </source>
</evidence>